<accession>A0A165ADK4</accession>
<dbReference type="EMBL" id="KV407463">
    <property type="protein sequence ID" value="KZF20302.1"/>
    <property type="molecule type" value="Genomic_DNA"/>
</dbReference>
<dbReference type="Proteomes" id="UP000076632">
    <property type="component" value="Unassembled WGS sequence"/>
</dbReference>
<dbReference type="RefSeq" id="XP_018185857.1">
    <property type="nucleotide sequence ID" value="XM_018333949.1"/>
</dbReference>
<sequence length="70" mass="8363">MSPFLLFIFFLFQFLMFKQKRKSVCFKKKILLLGTRGLEAGGNECMSKVEIQCFSLFHIFFYNFYVTRAL</sequence>
<keyword evidence="2" id="KW-1185">Reference proteome</keyword>
<name>A0A165ADK4_XYLHT</name>
<reference evidence="1 2" key="1">
    <citation type="journal article" date="2016" name="Fungal Biol.">
        <title>The genome of Xylona heveae provides a window into fungal endophytism.</title>
        <authorList>
            <person name="Gazis R."/>
            <person name="Kuo A."/>
            <person name="Riley R."/>
            <person name="LaButti K."/>
            <person name="Lipzen A."/>
            <person name="Lin J."/>
            <person name="Amirebrahimi M."/>
            <person name="Hesse C.N."/>
            <person name="Spatafora J.W."/>
            <person name="Henrissat B."/>
            <person name="Hainaut M."/>
            <person name="Grigoriev I.V."/>
            <person name="Hibbett D.S."/>
        </authorList>
    </citation>
    <scope>NUCLEOTIDE SEQUENCE [LARGE SCALE GENOMIC DNA]</scope>
    <source>
        <strain evidence="1 2">TC161</strain>
    </source>
</reference>
<protein>
    <submittedName>
        <fullName evidence="1">Uncharacterized protein</fullName>
    </submittedName>
</protein>
<dbReference type="AlphaFoldDB" id="A0A165ADK4"/>
<evidence type="ECO:0000313" key="1">
    <source>
        <dbReference type="EMBL" id="KZF20302.1"/>
    </source>
</evidence>
<organism evidence="1 2">
    <name type="scientific">Xylona heveae (strain CBS 132557 / TC161)</name>
    <dbReference type="NCBI Taxonomy" id="1328760"/>
    <lineage>
        <taxon>Eukaryota</taxon>
        <taxon>Fungi</taxon>
        <taxon>Dikarya</taxon>
        <taxon>Ascomycota</taxon>
        <taxon>Pezizomycotina</taxon>
        <taxon>Xylonomycetes</taxon>
        <taxon>Xylonales</taxon>
        <taxon>Xylonaceae</taxon>
        <taxon>Xylona</taxon>
    </lineage>
</organism>
<dbReference type="InParanoid" id="A0A165ADK4"/>
<gene>
    <name evidence="1" type="ORF">L228DRAFT_25685</name>
</gene>
<dbReference type="GeneID" id="28899086"/>
<proteinExistence type="predicted"/>
<evidence type="ECO:0000313" key="2">
    <source>
        <dbReference type="Proteomes" id="UP000076632"/>
    </source>
</evidence>